<evidence type="ECO:0000256" key="1">
    <source>
        <dbReference type="SAM" id="MobiDB-lite"/>
    </source>
</evidence>
<evidence type="ECO:0000313" key="3">
    <source>
        <dbReference type="Proteomes" id="UP001595751"/>
    </source>
</evidence>
<organism evidence="2 3">
    <name type="scientific">Corynebacterium hansenii</name>
    <dbReference type="NCBI Taxonomy" id="394964"/>
    <lineage>
        <taxon>Bacteria</taxon>
        <taxon>Bacillati</taxon>
        <taxon>Actinomycetota</taxon>
        <taxon>Actinomycetes</taxon>
        <taxon>Mycobacteriales</taxon>
        <taxon>Corynebacteriaceae</taxon>
        <taxon>Corynebacterium</taxon>
    </lineage>
</organism>
<evidence type="ECO:0000313" key="2">
    <source>
        <dbReference type="EMBL" id="MFC3848690.1"/>
    </source>
</evidence>
<accession>A0ABV7ZKH1</accession>
<reference evidence="3" key="1">
    <citation type="journal article" date="2019" name="Int. J. Syst. Evol. Microbiol.">
        <title>The Global Catalogue of Microorganisms (GCM) 10K type strain sequencing project: providing services to taxonomists for standard genome sequencing and annotation.</title>
        <authorList>
            <consortium name="The Broad Institute Genomics Platform"/>
            <consortium name="The Broad Institute Genome Sequencing Center for Infectious Disease"/>
            <person name="Wu L."/>
            <person name="Ma J."/>
        </authorList>
    </citation>
    <scope>NUCLEOTIDE SEQUENCE [LARGE SCALE GENOMIC DNA]</scope>
    <source>
        <strain evidence="3">CCUG 53252</strain>
    </source>
</reference>
<proteinExistence type="predicted"/>
<comment type="caution">
    <text evidence="2">The sequence shown here is derived from an EMBL/GenBank/DDBJ whole genome shotgun (WGS) entry which is preliminary data.</text>
</comment>
<keyword evidence="3" id="KW-1185">Reference proteome</keyword>
<protein>
    <recommendedName>
        <fullName evidence="4">DUF559 domain-containing protein</fullName>
    </recommendedName>
</protein>
<dbReference type="Proteomes" id="UP001595751">
    <property type="component" value="Unassembled WGS sequence"/>
</dbReference>
<evidence type="ECO:0008006" key="4">
    <source>
        <dbReference type="Google" id="ProtNLM"/>
    </source>
</evidence>
<dbReference type="EMBL" id="JBHRZN010000001">
    <property type="protein sequence ID" value="MFC3848690.1"/>
    <property type="molecule type" value="Genomic_DNA"/>
</dbReference>
<feature type="region of interest" description="Disordered" evidence="1">
    <location>
        <begin position="1"/>
        <end position="22"/>
    </location>
</feature>
<gene>
    <name evidence="2" type="ORF">ACFORJ_00705</name>
</gene>
<name>A0ABV7ZKH1_9CORY</name>
<dbReference type="RefSeq" id="WP_290292160.1">
    <property type="nucleotide sequence ID" value="NZ_CP047211.1"/>
</dbReference>
<sequence>MGDNDAQGNGRAAPQHTTMTEAATTVTTTTLTTNTSTANLSADSTTATSATATATTATIRGIRSVHGGLLHAIDSSGRAHLSRECHAGRLVRLAPSVAVATDTWESTAWRDRRRARCAAHALANSDLVLTGISAARVLGMPVLDDPDADTGELVELGRPGRSRAINQDGRRIIRPLPRHAEWTSLGGIKVCTDISVIHQLCRQVGPGQALAAADHVVRERGGRGSLARGAARLIESRAPGAARTAEVVMLASDQSESAAESLTKWILHGTGIDGWLQQVWIVGPGSMPIGRVDFFHPGLEMVVQFHGAMKYDGRYGDGDAISTYENMQVRQLINAGVDVVQLTWPMVVSDEARRMVLERAEKRRALLAAAGSQFGGEHFRDHEKLPDRVRANFRSRRR</sequence>